<reference evidence="3" key="1">
    <citation type="journal article" date="2014" name="Insect Biochem. Mol. Biol.">
        <title>An insight into the sialome of the frog biting fly, Corethrella appendiculata.</title>
        <authorList>
            <person name="Ribeiro J.M.C."/>
            <person name="Chagas A.C."/>
            <person name="Pham V.M."/>
            <person name="Lounibos L.P."/>
            <person name="Calvo E."/>
        </authorList>
    </citation>
    <scope>NUCLEOTIDE SEQUENCE</scope>
    <source>
        <tissue evidence="3">Salivary glands</tissue>
    </source>
</reference>
<evidence type="ECO:0000256" key="2">
    <source>
        <dbReference type="SAM" id="Phobius"/>
    </source>
</evidence>
<evidence type="ECO:0000313" key="3">
    <source>
        <dbReference type="EMBL" id="JAB55046.1"/>
    </source>
</evidence>
<keyword evidence="2" id="KW-0472">Membrane</keyword>
<feature type="transmembrane region" description="Helical" evidence="2">
    <location>
        <begin position="299"/>
        <end position="323"/>
    </location>
</feature>
<name>U5ELN0_9DIPT</name>
<feature type="region of interest" description="Disordered" evidence="1">
    <location>
        <begin position="143"/>
        <end position="168"/>
    </location>
</feature>
<protein>
    <submittedName>
        <fullName evidence="3">Putative conserved plasma membrane protein</fullName>
    </submittedName>
</protein>
<proteinExistence type="evidence at transcript level"/>
<evidence type="ECO:0000256" key="1">
    <source>
        <dbReference type="SAM" id="MobiDB-lite"/>
    </source>
</evidence>
<accession>U5ELN0</accession>
<feature type="non-terminal residue" evidence="3">
    <location>
        <position position="462"/>
    </location>
</feature>
<feature type="non-terminal residue" evidence="3">
    <location>
        <position position="1"/>
    </location>
</feature>
<keyword evidence="2" id="KW-0812">Transmembrane</keyword>
<organism evidence="3">
    <name type="scientific">Corethrella appendiculata</name>
    <dbReference type="NCBI Taxonomy" id="1370023"/>
    <lineage>
        <taxon>Eukaryota</taxon>
        <taxon>Metazoa</taxon>
        <taxon>Ecdysozoa</taxon>
        <taxon>Arthropoda</taxon>
        <taxon>Hexapoda</taxon>
        <taxon>Insecta</taxon>
        <taxon>Pterygota</taxon>
        <taxon>Neoptera</taxon>
        <taxon>Endopterygota</taxon>
        <taxon>Diptera</taxon>
        <taxon>Nematocera</taxon>
        <taxon>Culicoidea</taxon>
        <taxon>Chaoboridae</taxon>
        <taxon>Corethrella</taxon>
    </lineage>
</organism>
<sequence>IDVNDILDENLMPATFLMLEGPRLNRNKLVNNATLSAALSDGSFNRAFTAMGFHRQKINEYLCNEFVAEQILSEIVVKNQPVERRIGESGLARENNHNLEEKVGSNSKATMLYDQGSSGYRDWLAKTTTLEDIYKNYAFNGPKSLPEKAEKQNNNNNHQNHRHRHQPAVNDDRIDYEYANDDYEEGDVSGYAIHQPMAMEPSFGPYGHPEHIEGYAVSNAPKAAENLYSSQLGTQFPFSMQQNFTNFNEKQHDLLLGEEEKSSVLYYPTATDHHQYDQHHDTEEKTFSKSLGLKDLFDIALTTIAFLSFGMFILQVIMCVTMTNNPNPMMMPMEMDGDEGEIEVRRKRSLDEKRNLKQINEIARRVLKSIDAILASNQDGGMCLQKAICENNHFSRKQKNNQKLWIPVWSLGLSWLSSRFVNTKLPSTVILENLRASAIGLGGGNCVKNFAMCNETMILALT</sequence>
<dbReference type="EMBL" id="GANO01004825">
    <property type="protein sequence ID" value="JAB55046.1"/>
    <property type="molecule type" value="mRNA"/>
</dbReference>
<keyword evidence="2" id="KW-1133">Transmembrane helix</keyword>
<dbReference type="AlphaFoldDB" id="U5ELN0"/>